<sequence length="312" mass="34758">ATSPGACAGGLTEPLRNNNLPTPISFETVRSNAWPFHEAAPNFVCSEPQLLRHPCGSLEEEQEEEEEGRGRREGGMAGAAASRWAVLFFFAFSCWCRWFRTGAAQAPIPARYDGFVYEVGAPVREDSVVVEAFLDPLCPDSWDAWPPLRRAVHEYSPRVFLVVHPFPLPYHDNSFFSCRVLHIANRLNASTTYPLLELLFKYQGKLYNGPTRKMSREYIIQRIVNLAVEATGNSSLSVLENGFEDLKTDIATRTSFKYGCSRGVTGTPFFFVNGFPLPGSGSALDYAEWQSIIDPLLAEHSEVGEEAAHPFQ</sequence>
<reference evidence="1" key="1">
    <citation type="submission" date="2015-07" db="EMBL/GenBank/DDBJ databases">
        <title>Transcriptome Assembly of Anthurium amnicola.</title>
        <authorList>
            <person name="Suzuki J."/>
        </authorList>
    </citation>
    <scope>NUCLEOTIDE SEQUENCE</scope>
</reference>
<evidence type="ECO:0000313" key="1">
    <source>
        <dbReference type="EMBL" id="JAT49843.1"/>
    </source>
</evidence>
<dbReference type="EMBL" id="GDJX01018093">
    <property type="protein sequence ID" value="JAT49843.1"/>
    <property type="molecule type" value="Transcribed_RNA"/>
</dbReference>
<dbReference type="PANTHER" id="PTHR33875:SF2">
    <property type="entry name" value="ACR183CP"/>
    <property type="match status" value="1"/>
</dbReference>
<dbReference type="CDD" id="cd02972">
    <property type="entry name" value="DsbA_family"/>
    <property type="match status" value="1"/>
</dbReference>
<dbReference type="PANTHER" id="PTHR33875">
    <property type="entry name" value="OS09G0542200 PROTEIN"/>
    <property type="match status" value="1"/>
</dbReference>
<dbReference type="SUPFAM" id="SSF52833">
    <property type="entry name" value="Thioredoxin-like"/>
    <property type="match status" value="1"/>
</dbReference>
<dbReference type="AlphaFoldDB" id="A0A1D1Y5D3"/>
<gene>
    <name evidence="1" type="primary">styx-a_0</name>
    <name evidence="1" type="ORF">g.26773</name>
</gene>
<feature type="non-terminal residue" evidence="1">
    <location>
        <position position="1"/>
    </location>
</feature>
<dbReference type="InterPro" id="IPR036249">
    <property type="entry name" value="Thioredoxin-like_sf"/>
</dbReference>
<name>A0A1D1Y5D3_9ARAE</name>
<organism evidence="1">
    <name type="scientific">Anthurium amnicola</name>
    <dbReference type="NCBI Taxonomy" id="1678845"/>
    <lineage>
        <taxon>Eukaryota</taxon>
        <taxon>Viridiplantae</taxon>
        <taxon>Streptophyta</taxon>
        <taxon>Embryophyta</taxon>
        <taxon>Tracheophyta</taxon>
        <taxon>Spermatophyta</taxon>
        <taxon>Magnoliopsida</taxon>
        <taxon>Liliopsida</taxon>
        <taxon>Araceae</taxon>
        <taxon>Pothoideae</taxon>
        <taxon>Potheae</taxon>
        <taxon>Anthurium</taxon>
    </lineage>
</organism>
<protein>
    <submittedName>
        <fullName evidence="1">Serine/threonine/tyrosine-interacting protein A</fullName>
    </submittedName>
</protein>
<proteinExistence type="predicted"/>
<accession>A0A1D1Y5D3</accession>
<dbReference type="Gene3D" id="3.40.30.10">
    <property type="entry name" value="Glutaredoxin"/>
    <property type="match status" value="1"/>
</dbReference>